<dbReference type="PRINTS" id="PR00463">
    <property type="entry name" value="EP450I"/>
</dbReference>
<keyword evidence="5 7" id="KW-0408">Iron</keyword>
<feature type="transmembrane region" description="Helical" evidence="8">
    <location>
        <begin position="6"/>
        <end position="27"/>
    </location>
</feature>
<name>A0AAD9XTM5_9ROSI</name>
<dbReference type="SUPFAM" id="SSF48264">
    <property type="entry name" value="Cytochrome P450"/>
    <property type="match status" value="1"/>
</dbReference>
<dbReference type="GO" id="GO:0046246">
    <property type="term" value="P:terpene biosynthetic process"/>
    <property type="evidence" value="ECO:0007669"/>
    <property type="project" value="TreeGrafter"/>
</dbReference>
<comment type="similarity">
    <text evidence="1">Belongs to the cytochrome P450 family.</text>
</comment>
<accession>A0AAD9XTM5</accession>
<keyword evidence="10" id="KW-1185">Reference proteome</keyword>
<dbReference type="Gene3D" id="1.10.630.10">
    <property type="entry name" value="Cytochrome P450"/>
    <property type="match status" value="1"/>
</dbReference>
<comment type="caution">
    <text evidence="9">The sequence shown here is derived from an EMBL/GenBank/DDBJ whole genome shotgun (WGS) entry which is preliminary data.</text>
</comment>
<evidence type="ECO:0000313" key="10">
    <source>
        <dbReference type="Proteomes" id="UP001280121"/>
    </source>
</evidence>
<dbReference type="InterPro" id="IPR002401">
    <property type="entry name" value="Cyt_P450_E_grp-I"/>
</dbReference>
<dbReference type="AlphaFoldDB" id="A0AAD9XTM5"/>
<dbReference type="GO" id="GO:0005506">
    <property type="term" value="F:iron ion binding"/>
    <property type="evidence" value="ECO:0007669"/>
    <property type="project" value="InterPro"/>
</dbReference>
<sequence>MEFSLHLQEIIVFSALLFAIIFLCLTINTTIRNKRKRCRNPPEPAGAWPIIGLLHLLGSNQQLHRTLGEMADKHGKALLIRLGFRRALVISSWEVTTECFTTNDKVLSTRPKSLGAKILAYDHHMIGFAPYGTYWRNARKVATVELLSNHRLELLKHVRDKEINLFIAELYAQCVQSGGLVAVEMKERFGNLAANVIVRMIVGKRYFGTDDGDHDQQESRRFRKAFGDFFHLMGLFYVSDTVPFFGWLDVVKGYTSKMKKTARELDHVVGNWVDEHRRRRLNRDASDHEDKDFIHVLLSAMDDDNISAHQDANTTINAICLSLILGGSDTTMVTLTWAVSLLLNNRHVLKKAQEELNVHVGKHRQVEESDLKNLVYLQAIVNETLRLYPAVQLSAPRESMEDCTIARFHIPAGTRLIVNLWKLHRDPSIWVNPSEFIPERFINEHANLDVRGLHFECLPFGSDRWKCPGISLAL</sequence>
<feature type="transmembrane region" description="Helical" evidence="8">
    <location>
        <begin position="229"/>
        <end position="248"/>
    </location>
</feature>
<dbReference type="GO" id="GO:0016709">
    <property type="term" value="F:oxidoreductase activity, acting on paired donors, with incorporation or reduction of molecular oxygen, NAD(P)H as one donor, and incorporation of one atom of oxygen"/>
    <property type="evidence" value="ECO:0007669"/>
    <property type="project" value="UniProtKB-ARBA"/>
</dbReference>
<reference evidence="9" key="1">
    <citation type="journal article" date="2023" name="Plant J.">
        <title>Genome sequences and population genomics provide insights into the demographic history, inbreeding, and mutation load of two 'living fossil' tree species of Dipteronia.</title>
        <authorList>
            <person name="Feng Y."/>
            <person name="Comes H.P."/>
            <person name="Chen J."/>
            <person name="Zhu S."/>
            <person name="Lu R."/>
            <person name="Zhang X."/>
            <person name="Li P."/>
            <person name="Qiu J."/>
            <person name="Olsen K.M."/>
            <person name="Qiu Y."/>
        </authorList>
    </citation>
    <scope>NUCLEOTIDE SEQUENCE</scope>
    <source>
        <strain evidence="9">KIB01</strain>
    </source>
</reference>
<dbReference type="InterPro" id="IPR001128">
    <property type="entry name" value="Cyt_P450"/>
</dbReference>
<evidence type="ECO:0000256" key="6">
    <source>
        <dbReference type="ARBA" id="ARBA00023033"/>
    </source>
</evidence>
<proteinExistence type="inferred from homology"/>
<keyword evidence="8" id="KW-1133">Transmembrane helix</keyword>
<dbReference type="GO" id="GO:0020037">
    <property type="term" value="F:heme binding"/>
    <property type="evidence" value="ECO:0007669"/>
    <property type="project" value="InterPro"/>
</dbReference>
<dbReference type="PANTHER" id="PTHR47947">
    <property type="entry name" value="CYTOCHROME P450 82C3-RELATED"/>
    <property type="match status" value="1"/>
</dbReference>
<keyword evidence="8" id="KW-0472">Membrane</keyword>
<evidence type="ECO:0008006" key="11">
    <source>
        <dbReference type="Google" id="ProtNLM"/>
    </source>
</evidence>
<dbReference type="Proteomes" id="UP001280121">
    <property type="component" value="Unassembled WGS sequence"/>
</dbReference>
<evidence type="ECO:0000256" key="1">
    <source>
        <dbReference type="ARBA" id="ARBA00010617"/>
    </source>
</evidence>
<dbReference type="InterPro" id="IPR050651">
    <property type="entry name" value="Plant_Cytochrome_P450_Monoox"/>
</dbReference>
<dbReference type="PANTHER" id="PTHR47947:SF8">
    <property type="entry name" value="CYTOCHROME P450 82C4-LIKE"/>
    <property type="match status" value="1"/>
</dbReference>
<evidence type="ECO:0000256" key="3">
    <source>
        <dbReference type="ARBA" id="ARBA00022723"/>
    </source>
</evidence>
<evidence type="ECO:0000256" key="2">
    <source>
        <dbReference type="ARBA" id="ARBA00022617"/>
    </source>
</evidence>
<evidence type="ECO:0000256" key="5">
    <source>
        <dbReference type="ARBA" id="ARBA00023004"/>
    </source>
</evidence>
<protein>
    <recommendedName>
        <fullName evidence="11">Cytochrome P450</fullName>
    </recommendedName>
</protein>
<organism evidence="9 10">
    <name type="scientific">Dipteronia dyeriana</name>
    <dbReference type="NCBI Taxonomy" id="168575"/>
    <lineage>
        <taxon>Eukaryota</taxon>
        <taxon>Viridiplantae</taxon>
        <taxon>Streptophyta</taxon>
        <taxon>Embryophyta</taxon>
        <taxon>Tracheophyta</taxon>
        <taxon>Spermatophyta</taxon>
        <taxon>Magnoliopsida</taxon>
        <taxon>eudicotyledons</taxon>
        <taxon>Gunneridae</taxon>
        <taxon>Pentapetalae</taxon>
        <taxon>rosids</taxon>
        <taxon>malvids</taxon>
        <taxon>Sapindales</taxon>
        <taxon>Sapindaceae</taxon>
        <taxon>Hippocastanoideae</taxon>
        <taxon>Acereae</taxon>
        <taxon>Dipteronia</taxon>
    </lineage>
</organism>
<gene>
    <name evidence="9" type="ORF">Ddye_003782</name>
</gene>
<keyword evidence="4" id="KW-0560">Oxidoreductase</keyword>
<evidence type="ECO:0000256" key="7">
    <source>
        <dbReference type="PIRSR" id="PIRSR602401-1"/>
    </source>
</evidence>
<dbReference type="Pfam" id="PF00067">
    <property type="entry name" value="p450"/>
    <property type="match status" value="1"/>
</dbReference>
<feature type="binding site" description="axial binding residue" evidence="7">
    <location>
        <position position="467"/>
    </location>
    <ligand>
        <name>heme</name>
        <dbReference type="ChEBI" id="CHEBI:30413"/>
    </ligand>
    <ligandPart>
        <name>Fe</name>
        <dbReference type="ChEBI" id="CHEBI:18248"/>
    </ligandPart>
</feature>
<keyword evidence="2 7" id="KW-0349">Heme</keyword>
<keyword evidence="3 7" id="KW-0479">Metal-binding</keyword>
<evidence type="ECO:0000256" key="8">
    <source>
        <dbReference type="SAM" id="Phobius"/>
    </source>
</evidence>
<comment type="cofactor">
    <cofactor evidence="7">
        <name>heme</name>
        <dbReference type="ChEBI" id="CHEBI:30413"/>
    </cofactor>
</comment>
<keyword evidence="6" id="KW-0503">Monooxygenase</keyword>
<keyword evidence="8" id="KW-0812">Transmembrane</keyword>
<dbReference type="InterPro" id="IPR036396">
    <property type="entry name" value="Cyt_P450_sf"/>
</dbReference>
<dbReference type="FunFam" id="1.10.630.10:FF:000026">
    <property type="entry name" value="Cytochrome P450 82C4"/>
    <property type="match status" value="1"/>
</dbReference>
<evidence type="ECO:0000313" key="9">
    <source>
        <dbReference type="EMBL" id="KAK2665208.1"/>
    </source>
</evidence>
<evidence type="ECO:0000256" key="4">
    <source>
        <dbReference type="ARBA" id="ARBA00023002"/>
    </source>
</evidence>
<dbReference type="EMBL" id="JANJYI010000001">
    <property type="protein sequence ID" value="KAK2665208.1"/>
    <property type="molecule type" value="Genomic_DNA"/>
</dbReference>
<dbReference type="PRINTS" id="PR00385">
    <property type="entry name" value="P450"/>
</dbReference>